<dbReference type="EMBL" id="KZ110598">
    <property type="protein sequence ID" value="OSX61419.1"/>
    <property type="molecule type" value="Genomic_DNA"/>
</dbReference>
<dbReference type="GO" id="GO:0005525">
    <property type="term" value="F:GTP binding"/>
    <property type="evidence" value="ECO:0007669"/>
    <property type="project" value="InterPro"/>
</dbReference>
<protein>
    <recommendedName>
        <fullName evidence="7">GED domain-containing protein</fullName>
    </recommendedName>
</protein>
<feature type="domain" description="Dynamin-type G" evidence="4">
    <location>
        <begin position="40"/>
        <end position="347"/>
    </location>
</feature>
<dbReference type="RefSeq" id="XP_024338213.1">
    <property type="nucleotide sequence ID" value="XM_024485666.1"/>
</dbReference>
<sequence>MLSPSDVHQVDALSASNYALEQRKYIAIASSLFETGVTVDIEIPMIAVVGVQSAGKSSLIEAMSGITLPRAGGTCTRCPTYCRLKYTASPWNCRVSLMWTKGPRDEDVPTVIERFGDDIESKEDVTERIRRAQRAILNRSTSLKTFLEGDDEDPDTSEVTFSKNCVYLEISGSDVPDLSFVDLPGIIATSIEGVPGEIQLIRDLVTEYVSRPSCIILLTISCETELHNQGSYEIARLVDPKGERTIGVLTKPDRISAGDEDTWVAILRNQNATWRLENGWFSVKSPNTREIKEGMTHEQAREEEERFFLRTAPWCDLSVSARGNLGSKALADRCSMVLSAFMAQRLPEIELVIQKSLQTTEEHLRELPTEPSQDPVGEVYNLISRFSMQLTRYLEGTPEPDGLLQTIRPYQDAFKTAIRGTAPNFQARDRSLSLLATVSASYAQRTRRAITRELPDHYPFIITQEFVRELIQDWDTPTFKLFDEIEAILSSKIKTFIHLEFAQYPNLQAQAMMIVTDHIAALSDLSKEHLHWLIDVEKRPRTLNDHYYRDYRDKFLAWYKSQRPEYNNLALLDSLKAYDPAAGEGAEQQDTIGVVLSCFNKLGINGLRPTDLAKVLPTDPREAAIAIMASVRAYFQVAYKRFVDNVTIAIDEKLILGLNRYQVLESNLRTKLGVGSSDGYEKCSRYLQEDRMIAKYREDMRNKRDRLTKAKRELMKLRM</sequence>
<dbReference type="GO" id="GO:0008017">
    <property type="term" value="F:microtubule binding"/>
    <property type="evidence" value="ECO:0007669"/>
    <property type="project" value="TreeGrafter"/>
</dbReference>
<keyword evidence="2" id="KW-0342">GTP-binding</keyword>
<dbReference type="Pfam" id="PF00350">
    <property type="entry name" value="Dynamin_N"/>
    <property type="match status" value="1"/>
</dbReference>
<evidence type="ECO:0000256" key="2">
    <source>
        <dbReference type="ARBA" id="ARBA00023134"/>
    </source>
</evidence>
<organism evidence="5 6">
    <name type="scientific">Postia placenta MAD-698-R-SB12</name>
    <dbReference type="NCBI Taxonomy" id="670580"/>
    <lineage>
        <taxon>Eukaryota</taxon>
        <taxon>Fungi</taxon>
        <taxon>Dikarya</taxon>
        <taxon>Basidiomycota</taxon>
        <taxon>Agaricomycotina</taxon>
        <taxon>Agaricomycetes</taxon>
        <taxon>Polyporales</taxon>
        <taxon>Adustoporiaceae</taxon>
        <taxon>Rhodonia</taxon>
    </lineage>
</organism>
<dbReference type="Pfam" id="PF02212">
    <property type="entry name" value="GED"/>
    <property type="match status" value="1"/>
</dbReference>
<dbReference type="Proteomes" id="UP000194127">
    <property type="component" value="Unassembled WGS sequence"/>
</dbReference>
<dbReference type="AlphaFoldDB" id="A0A1X6MYI2"/>
<dbReference type="PANTHER" id="PTHR11566">
    <property type="entry name" value="DYNAMIN"/>
    <property type="match status" value="1"/>
</dbReference>
<dbReference type="GO" id="GO:0005874">
    <property type="term" value="C:microtubule"/>
    <property type="evidence" value="ECO:0007669"/>
    <property type="project" value="TreeGrafter"/>
</dbReference>
<evidence type="ECO:0000313" key="6">
    <source>
        <dbReference type="Proteomes" id="UP000194127"/>
    </source>
</evidence>
<gene>
    <name evidence="5" type="ORF">POSPLADRAFT_1144177</name>
</gene>
<dbReference type="PROSITE" id="PS51388">
    <property type="entry name" value="GED"/>
    <property type="match status" value="1"/>
</dbReference>
<dbReference type="PRINTS" id="PR00195">
    <property type="entry name" value="DYNAMIN"/>
</dbReference>
<evidence type="ECO:0000256" key="1">
    <source>
        <dbReference type="ARBA" id="ARBA00022741"/>
    </source>
</evidence>
<dbReference type="Gene3D" id="3.40.50.300">
    <property type="entry name" value="P-loop containing nucleotide triphosphate hydrolases"/>
    <property type="match status" value="1"/>
</dbReference>
<dbReference type="SUPFAM" id="SSF52540">
    <property type="entry name" value="P-loop containing nucleoside triphosphate hydrolases"/>
    <property type="match status" value="1"/>
</dbReference>
<dbReference type="InterPro" id="IPR045063">
    <property type="entry name" value="Dynamin_N"/>
</dbReference>
<dbReference type="GO" id="GO:0005737">
    <property type="term" value="C:cytoplasm"/>
    <property type="evidence" value="ECO:0007669"/>
    <property type="project" value="TreeGrafter"/>
</dbReference>
<evidence type="ECO:0000259" key="4">
    <source>
        <dbReference type="PROSITE" id="PS51718"/>
    </source>
</evidence>
<dbReference type="InterPro" id="IPR001401">
    <property type="entry name" value="Dynamin_GTPase"/>
</dbReference>
<feature type="domain" description="GED" evidence="3">
    <location>
        <begin position="624"/>
        <end position="719"/>
    </location>
</feature>
<dbReference type="GO" id="GO:0005886">
    <property type="term" value="C:plasma membrane"/>
    <property type="evidence" value="ECO:0007669"/>
    <property type="project" value="TreeGrafter"/>
</dbReference>
<dbReference type="Pfam" id="PF01031">
    <property type="entry name" value="Dynamin_M"/>
    <property type="match status" value="1"/>
</dbReference>
<evidence type="ECO:0008006" key="7">
    <source>
        <dbReference type="Google" id="ProtNLM"/>
    </source>
</evidence>
<dbReference type="OrthoDB" id="5061070at2759"/>
<dbReference type="GO" id="GO:0003924">
    <property type="term" value="F:GTPase activity"/>
    <property type="evidence" value="ECO:0007669"/>
    <property type="project" value="InterPro"/>
</dbReference>
<keyword evidence="1" id="KW-0547">Nucleotide-binding</keyword>
<dbReference type="GeneID" id="36330615"/>
<dbReference type="Gene3D" id="1.20.120.1240">
    <property type="entry name" value="Dynamin, middle domain"/>
    <property type="match status" value="1"/>
</dbReference>
<proteinExistence type="predicted"/>
<name>A0A1X6MYI2_9APHY</name>
<dbReference type="CDD" id="cd08771">
    <property type="entry name" value="DLP_1"/>
    <property type="match status" value="1"/>
</dbReference>
<keyword evidence="6" id="KW-1185">Reference proteome</keyword>
<dbReference type="PANTHER" id="PTHR11566:SF131">
    <property type="entry name" value="GTPASE, PUTATIVE (AFU_ORTHOLOGUE AFUA_6G07630)-RELATED"/>
    <property type="match status" value="1"/>
</dbReference>
<dbReference type="InterPro" id="IPR030381">
    <property type="entry name" value="G_DYNAMIN_dom"/>
</dbReference>
<dbReference type="STRING" id="670580.A0A1X6MYI2"/>
<dbReference type="InterPro" id="IPR000375">
    <property type="entry name" value="Dynamin_stalk"/>
</dbReference>
<dbReference type="InterPro" id="IPR027417">
    <property type="entry name" value="P-loop_NTPase"/>
</dbReference>
<dbReference type="SMART" id="SM00053">
    <property type="entry name" value="DYNc"/>
    <property type="match status" value="1"/>
</dbReference>
<dbReference type="InterPro" id="IPR020850">
    <property type="entry name" value="GED_dom"/>
</dbReference>
<accession>A0A1X6MYI2</accession>
<evidence type="ECO:0000313" key="5">
    <source>
        <dbReference type="EMBL" id="OSX61419.1"/>
    </source>
</evidence>
<evidence type="ECO:0000259" key="3">
    <source>
        <dbReference type="PROSITE" id="PS51388"/>
    </source>
</evidence>
<dbReference type="InterPro" id="IPR003130">
    <property type="entry name" value="GED"/>
</dbReference>
<reference evidence="5 6" key="1">
    <citation type="submission" date="2017-04" db="EMBL/GenBank/DDBJ databases">
        <title>Genome Sequence of the Model Brown-Rot Fungus Postia placenta SB12.</title>
        <authorList>
            <consortium name="DOE Joint Genome Institute"/>
            <person name="Gaskell J."/>
            <person name="Kersten P."/>
            <person name="Larrondo L.F."/>
            <person name="Canessa P."/>
            <person name="Martinez D."/>
            <person name="Hibbett D."/>
            <person name="Schmoll M."/>
            <person name="Kubicek C.P."/>
            <person name="Martinez A.T."/>
            <person name="Yadav J."/>
            <person name="Master E."/>
            <person name="Magnuson J.K."/>
            <person name="James T."/>
            <person name="Yaver D."/>
            <person name="Berka R."/>
            <person name="Labutti K."/>
            <person name="Lipzen A."/>
            <person name="Aerts A."/>
            <person name="Barry K."/>
            <person name="Henrissat B."/>
            <person name="Blanchette R."/>
            <person name="Grigoriev I."/>
            <person name="Cullen D."/>
        </authorList>
    </citation>
    <scope>NUCLEOTIDE SEQUENCE [LARGE SCALE GENOMIC DNA]</scope>
    <source>
        <strain evidence="5 6">MAD-698-R-SB12</strain>
    </source>
</reference>
<dbReference type="PROSITE" id="PS51718">
    <property type="entry name" value="G_DYNAMIN_2"/>
    <property type="match status" value="1"/>
</dbReference>
<dbReference type="GO" id="GO:0031623">
    <property type="term" value="P:receptor internalization"/>
    <property type="evidence" value="ECO:0007669"/>
    <property type="project" value="TreeGrafter"/>
</dbReference>
<dbReference type="InterPro" id="IPR022812">
    <property type="entry name" value="Dynamin"/>
</dbReference>